<evidence type="ECO:0000313" key="2">
    <source>
        <dbReference type="EMBL" id="KAK2591011.1"/>
    </source>
</evidence>
<dbReference type="EMBL" id="JASWJB010000373">
    <property type="protein sequence ID" value="KAK2591011.1"/>
    <property type="molecule type" value="Genomic_DNA"/>
</dbReference>
<name>A0AAJ0FNI2_9HYPO</name>
<evidence type="ECO:0000313" key="3">
    <source>
        <dbReference type="Proteomes" id="UP001251528"/>
    </source>
</evidence>
<reference evidence="2" key="1">
    <citation type="submission" date="2023-06" db="EMBL/GenBank/DDBJ databases">
        <title>Conoideocrella luteorostrata (Hypocreales: Clavicipitaceae), a potential biocontrol fungus for elongate hemlock scale in United States Christmas tree production areas.</title>
        <authorList>
            <person name="Barrett H."/>
            <person name="Lovett B."/>
            <person name="Macias A.M."/>
            <person name="Stajich J.E."/>
            <person name="Kasson M.T."/>
        </authorList>
    </citation>
    <scope>NUCLEOTIDE SEQUENCE</scope>
    <source>
        <strain evidence="2">ARSEF 14590</strain>
    </source>
</reference>
<sequence>MMGIGAHSPSCQHAAANGLDQIRHIRSKAVIEASMDKSPQFPFRHLPPELRLLIWQQYCPDLTGQPRVLDFHMSLTHFHDGLQWYPTGRMFNGIYQGRELAYNTREIRNMLAVHQESRAWALHAVPHSLSIYLYDGSDEVAIIRFNKARDVVLISEVTDSLYAKDLDNLDNVDRYKLWQDTASDSLLGFHDQVVNLAIQARDFWLTRGGVITIEPWVQVFSAIKTLFLASDYISQEEDWRWYTSESINQYMLEDPLNDLDPKHDNPCNVVCWPDLIRHPTFAEASIPRPFSDSARIVKVLKERNVDIWPMNFIKMGQQGFILG</sequence>
<dbReference type="Proteomes" id="UP001251528">
    <property type="component" value="Unassembled WGS sequence"/>
</dbReference>
<gene>
    <name evidence="2" type="ORF">QQS21_011304</name>
</gene>
<feature type="domain" description="2EXR" evidence="1">
    <location>
        <begin position="42"/>
        <end position="152"/>
    </location>
</feature>
<dbReference type="InterPro" id="IPR045518">
    <property type="entry name" value="2EXR"/>
</dbReference>
<organism evidence="2 3">
    <name type="scientific">Conoideocrella luteorostrata</name>
    <dbReference type="NCBI Taxonomy" id="1105319"/>
    <lineage>
        <taxon>Eukaryota</taxon>
        <taxon>Fungi</taxon>
        <taxon>Dikarya</taxon>
        <taxon>Ascomycota</taxon>
        <taxon>Pezizomycotina</taxon>
        <taxon>Sordariomycetes</taxon>
        <taxon>Hypocreomycetidae</taxon>
        <taxon>Hypocreales</taxon>
        <taxon>Clavicipitaceae</taxon>
        <taxon>Conoideocrella</taxon>
    </lineage>
</organism>
<comment type="caution">
    <text evidence="2">The sequence shown here is derived from an EMBL/GenBank/DDBJ whole genome shotgun (WGS) entry which is preliminary data.</text>
</comment>
<dbReference type="Pfam" id="PF20150">
    <property type="entry name" value="2EXR"/>
    <property type="match status" value="1"/>
</dbReference>
<protein>
    <recommendedName>
        <fullName evidence="1">2EXR domain-containing protein</fullName>
    </recommendedName>
</protein>
<dbReference type="AlphaFoldDB" id="A0AAJ0FNI2"/>
<keyword evidence="3" id="KW-1185">Reference proteome</keyword>
<proteinExistence type="predicted"/>
<accession>A0AAJ0FNI2</accession>
<evidence type="ECO:0000259" key="1">
    <source>
        <dbReference type="Pfam" id="PF20150"/>
    </source>
</evidence>